<organism evidence="2 3">
    <name type="scientific">Clonostachys chloroleuca</name>
    <dbReference type="NCBI Taxonomy" id="1926264"/>
    <lineage>
        <taxon>Eukaryota</taxon>
        <taxon>Fungi</taxon>
        <taxon>Dikarya</taxon>
        <taxon>Ascomycota</taxon>
        <taxon>Pezizomycotina</taxon>
        <taxon>Sordariomycetes</taxon>
        <taxon>Hypocreomycetidae</taxon>
        <taxon>Hypocreales</taxon>
        <taxon>Bionectriaceae</taxon>
        <taxon>Clonostachys</taxon>
    </lineage>
</organism>
<gene>
    <name evidence="2" type="ORF">CCHLO57077_00006030</name>
</gene>
<comment type="caution">
    <text evidence="2">The sequence shown here is derived from an EMBL/GenBank/DDBJ whole genome shotgun (WGS) entry which is preliminary data.</text>
</comment>
<protein>
    <recommendedName>
        <fullName evidence="1">Amidohydrolase-related domain-containing protein</fullName>
    </recommendedName>
</protein>
<evidence type="ECO:0000313" key="3">
    <source>
        <dbReference type="Proteomes" id="UP001160390"/>
    </source>
</evidence>
<dbReference type="Gene3D" id="2.30.40.10">
    <property type="entry name" value="Urease, subunit C, domain 1"/>
    <property type="match status" value="1"/>
</dbReference>
<dbReference type="PANTHER" id="PTHR43794">
    <property type="entry name" value="AMINOHYDROLASE SSNA-RELATED"/>
    <property type="match status" value="1"/>
</dbReference>
<dbReference type="PANTHER" id="PTHR43794:SF5">
    <property type="entry name" value="CHLOROHYDROLASE FAMILY PROTEIN"/>
    <property type="match status" value="1"/>
</dbReference>
<dbReference type="InterPro" id="IPR050287">
    <property type="entry name" value="MTA/SAH_deaminase"/>
</dbReference>
<dbReference type="SUPFAM" id="SSF51556">
    <property type="entry name" value="Metallo-dependent hydrolases"/>
    <property type="match status" value="1"/>
</dbReference>
<reference evidence="2" key="1">
    <citation type="submission" date="2023-01" db="EMBL/GenBank/DDBJ databases">
        <authorList>
            <person name="Piombo E."/>
        </authorList>
    </citation>
    <scope>NUCLEOTIDE SEQUENCE</scope>
</reference>
<dbReference type="Proteomes" id="UP001160390">
    <property type="component" value="Unassembled WGS sequence"/>
</dbReference>
<accession>A0AA35Q2S3</accession>
<dbReference type="AlphaFoldDB" id="A0AA35Q2S3"/>
<evidence type="ECO:0000313" key="2">
    <source>
        <dbReference type="EMBL" id="CAI6091876.1"/>
    </source>
</evidence>
<evidence type="ECO:0000259" key="1">
    <source>
        <dbReference type="Pfam" id="PF01979"/>
    </source>
</evidence>
<dbReference type="Gene3D" id="3.20.20.140">
    <property type="entry name" value="Metal-dependent hydrolases"/>
    <property type="match status" value="1"/>
</dbReference>
<dbReference type="GO" id="GO:0016810">
    <property type="term" value="F:hydrolase activity, acting on carbon-nitrogen (but not peptide) bonds"/>
    <property type="evidence" value="ECO:0007669"/>
    <property type="project" value="InterPro"/>
</dbReference>
<dbReference type="InterPro" id="IPR006680">
    <property type="entry name" value="Amidohydro-rel"/>
</dbReference>
<keyword evidence="3" id="KW-1185">Reference proteome</keyword>
<sequence length="556" mass="61047">MREPTQANRTNAHTTHKLGSPILTVLTRISGSQADPIYYAYICRLDVKHLKTQLMNMNFTLLLKNGVALIYDNAKDEFHPVTTDVLIKDGIIESIEPGIVAREGCRVIDCSNKILSPGFVDTHNHHWESPLKGLYENLTALSYFATMFTASTVFSAEDVFWATLAGCMQSIDCGTTTCLDYAHMSWSEDHGSQALAGTLSSGIRSVFAYAPAARLKLTEPDVTFKELLPEWFVSSLKNLAALDIFQAPTTRVQLGLGFDFYFLGEKVVKDVFRLARSLDLKLVTSHWANLSGSDDPGLPEVMQNYGLLDDRIVLSHASGASSKDCDIINKSQKWFISSSPSIEMTLRLGVPICFENGSVLQDSACSLGVDCHCLSSTSMISEMRVALLAARGLDARHKLRQGKVPSKVCRTAHDAFLMGTIRGARALGMENEIGTIAMGKRADVLIFDAVSPSMSPAAQLDPITAIVMHAGTGDIETVIVDGIVRKRDGRLLPVDLAKWDEKSRQLWQTQQAVTWQDVSPRIADMQSRFATNTKQFSLDKIKAAVAGLYGWSEITS</sequence>
<dbReference type="SUPFAM" id="SSF51338">
    <property type="entry name" value="Composite domain of metallo-dependent hydrolases"/>
    <property type="match status" value="2"/>
</dbReference>
<dbReference type="EMBL" id="CABFNP030001195">
    <property type="protein sequence ID" value="CAI6091876.1"/>
    <property type="molecule type" value="Genomic_DNA"/>
</dbReference>
<dbReference type="InterPro" id="IPR011059">
    <property type="entry name" value="Metal-dep_hydrolase_composite"/>
</dbReference>
<feature type="domain" description="Amidohydrolase-related" evidence="1">
    <location>
        <begin position="114"/>
        <end position="483"/>
    </location>
</feature>
<proteinExistence type="predicted"/>
<name>A0AA35Q2S3_9HYPO</name>
<dbReference type="InterPro" id="IPR032466">
    <property type="entry name" value="Metal_Hydrolase"/>
</dbReference>
<dbReference type="Pfam" id="PF01979">
    <property type="entry name" value="Amidohydro_1"/>
    <property type="match status" value="1"/>
</dbReference>